<dbReference type="Proteomes" id="UP000315440">
    <property type="component" value="Unassembled WGS sequence"/>
</dbReference>
<reference evidence="1 2" key="1">
    <citation type="submission" date="2019-02" db="EMBL/GenBank/DDBJ databases">
        <title>Deep-cultivation of Planctomycetes and their phenomic and genomic characterization uncovers novel biology.</title>
        <authorList>
            <person name="Wiegand S."/>
            <person name="Jogler M."/>
            <person name="Boedeker C."/>
            <person name="Pinto D."/>
            <person name="Vollmers J."/>
            <person name="Rivas-Marin E."/>
            <person name="Kohn T."/>
            <person name="Peeters S.H."/>
            <person name="Heuer A."/>
            <person name="Rast P."/>
            <person name="Oberbeckmann S."/>
            <person name="Bunk B."/>
            <person name="Jeske O."/>
            <person name="Meyerdierks A."/>
            <person name="Storesund J.E."/>
            <person name="Kallscheuer N."/>
            <person name="Luecker S."/>
            <person name="Lage O.M."/>
            <person name="Pohl T."/>
            <person name="Merkel B.J."/>
            <person name="Hornburger P."/>
            <person name="Mueller R.-W."/>
            <person name="Bruemmer F."/>
            <person name="Labrenz M."/>
            <person name="Spormann A.M."/>
            <person name="Op Den Camp H."/>
            <person name="Overmann J."/>
            <person name="Amann R."/>
            <person name="Jetten M.S.M."/>
            <person name="Mascher T."/>
            <person name="Medema M.H."/>
            <person name="Devos D.P."/>
            <person name="Kaster A.-K."/>
            <person name="Ovreas L."/>
            <person name="Rohde M."/>
            <person name="Galperin M.Y."/>
            <person name="Jogler C."/>
        </authorList>
    </citation>
    <scope>NUCLEOTIDE SEQUENCE [LARGE SCALE GENOMIC DNA]</scope>
    <source>
        <strain evidence="1 2">Mal64</strain>
    </source>
</reference>
<protein>
    <submittedName>
        <fullName evidence="1">Uncharacterized protein</fullName>
    </submittedName>
</protein>
<accession>A0A5C5ZWH6</accession>
<evidence type="ECO:0000313" key="2">
    <source>
        <dbReference type="Proteomes" id="UP000315440"/>
    </source>
</evidence>
<gene>
    <name evidence="1" type="ORF">Mal64_10070</name>
</gene>
<proteinExistence type="predicted"/>
<evidence type="ECO:0000313" key="1">
    <source>
        <dbReference type="EMBL" id="TWT90613.1"/>
    </source>
</evidence>
<dbReference type="EMBL" id="SJPQ01000001">
    <property type="protein sequence ID" value="TWT90613.1"/>
    <property type="molecule type" value="Genomic_DNA"/>
</dbReference>
<comment type="caution">
    <text evidence="1">The sequence shown here is derived from an EMBL/GenBank/DDBJ whole genome shotgun (WGS) entry which is preliminary data.</text>
</comment>
<organism evidence="1 2">
    <name type="scientific">Pseudobythopirellula maris</name>
    <dbReference type="NCBI Taxonomy" id="2527991"/>
    <lineage>
        <taxon>Bacteria</taxon>
        <taxon>Pseudomonadati</taxon>
        <taxon>Planctomycetota</taxon>
        <taxon>Planctomycetia</taxon>
        <taxon>Pirellulales</taxon>
        <taxon>Lacipirellulaceae</taxon>
        <taxon>Pseudobythopirellula</taxon>
    </lineage>
</organism>
<sequence length="62" mass="6739">MNADAVGCMEYTLLGRSTDGAFQAPYLLEASQERMELGFGICGVNRIAKLDVSIQKVSLNEL</sequence>
<name>A0A5C5ZWH6_9BACT</name>
<keyword evidence="2" id="KW-1185">Reference proteome</keyword>
<dbReference type="AlphaFoldDB" id="A0A5C5ZWH6"/>